<evidence type="ECO:0000313" key="8">
    <source>
        <dbReference type="EMBL" id="XBJ29013.1"/>
    </source>
</evidence>
<proteinExistence type="predicted"/>
<feature type="domain" description="EamA" evidence="7">
    <location>
        <begin position="159"/>
        <end position="291"/>
    </location>
</feature>
<dbReference type="EMBL" id="CP155620">
    <property type="protein sequence ID" value="XBJ29013.1"/>
    <property type="molecule type" value="Genomic_DNA"/>
</dbReference>
<evidence type="ECO:0000256" key="4">
    <source>
        <dbReference type="ARBA" id="ARBA00022989"/>
    </source>
</evidence>
<dbReference type="InterPro" id="IPR000620">
    <property type="entry name" value="EamA_dom"/>
</dbReference>
<dbReference type="AlphaFoldDB" id="A0AAU7E806"/>
<reference evidence="8" key="1">
    <citation type="submission" date="2024-05" db="EMBL/GenBank/DDBJ databases">
        <title>Campylobacter coli isolated from environmental waters in Slovenia.</title>
        <authorList>
            <person name="Zautner A.E."/>
            <person name="Bunk B."/>
            <person name="Riedel T."/>
            <person name="Sproeer C."/>
        </authorList>
    </citation>
    <scope>NUCLEOTIDE SEQUENCE</scope>
    <source>
        <strain evidence="8">CCS1377</strain>
    </source>
</reference>
<keyword evidence="2" id="KW-1003">Cell membrane</keyword>
<feature type="transmembrane region" description="Helical" evidence="6">
    <location>
        <begin position="252"/>
        <end position="268"/>
    </location>
</feature>
<feature type="transmembrane region" description="Helical" evidence="6">
    <location>
        <begin position="187"/>
        <end position="206"/>
    </location>
</feature>
<protein>
    <submittedName>
        <fullName evidence="8">DMT family transporter</fullName>
    </submittedName>
</protein>
<accession>A0AAU7E806</accession>
<feature type="transmembrane region" description="Helical" evidence="6">
    <location>
        <begin position="130"/>
        <end position="148"/>
    </location>
</feature>
<feature type="transmembrane region" description="Helical" evidence="6">
    <location>
        <begin position="68"/>
        <end position="89"/>
    </location>
</feature>
<organism evidence="8">
    <name type="scientific">Campylobacter sp. CCS1377</name>
    <dbReference type="NCBI Taxonomy" id="3158229"/>
    <lineage>
        <taxon>Bacteria</taxon>
        <taxon>Pseudomonadati</taxon>
        <taxon>Campylobacterota</taxon>
        <taxon>Epsilonproteobacteria</taxon>
        <taxon>Campylobacterales</taxon>
        <taxon>Campylobacteraceae</taxon>
        <taxon>Campylobacter</taxon>
    </lineage>
</organism>
<dbReference type="InterPro" id="IPR050638">
    <property type="entry name" value="AA-Vitamin_Transporters"/>
</dbReference>
<gene>
    <name evidence="8" type="ORF">AAH949_07970</name>
</gene>
<dbReference type="PANTHER" id="PTHR32322">
    <property type="entry name" value="INNER MEMBRANE TRANSPORTER"/>
    <property type="match status" value="1"/>
</dbReference>
<evidence type="ECO:0000259" key="7">
    <source>
        <dbReference type="Pfam" id="PF00892"/>
    </source>
</evidence>
<feature type="transmembrane region" description="Helical" evidence="6">
    <location>
        <begin position="154"/>
        <end position="175"/>
    </location>
</feature>
<dbReference type="RefSeq" id="WP_348518441.1">
    <property type="nucleotide sequence ID" value="NZ_CP155620.1"/>
</dbReference>
<sequence>MKDRYLYILLIIAMFLWGSSWPTSKILTTYTSPAVITFWRFLFVFLGSFSMLYFLKIPLKIPLQIFKWVFCAGILNGLYTFVFFIALRYGEAGKGGVLVTTMIPIFSYIFFMLSIVLRKNEKLIQRVGKSEILGLILGLASGFCLLNLGSLDEIFGKFNILFLLCALIWASITLFTHKAKGAHPLTINLYINLISTLMFSWVLFLDEPFKVLTSDVKFWVNMFVVVVLSTIIGTSIYYYAIHRLGGVKANSFVLITPASALICSFFILDEVPTVLTLIGCILAIFAIYFINIHSKKKS</sequence>
<keyword evidence="3 6" id="KW-0812">Transmembrane</keyword>
<evidence type="ECO:0000256" key="3">
    <source>
        <dbReference type="ARBA" id="ARBA00022692"/>
    </source>
</evidence>
<comment type="subcellular location">
    <subcellularLocation>
        <location evidence="1">Cell membrane</location>
        <topology evidence="1">Multi-pass membrane protein</topology>
    </subcellularLocation>
</comment>
<keyword evidence="4 6" id="KW-1133">Transmembrane helix</keyword>
<evidence type="ECO:0000256" key="1">
    <source>
        <dbReference type="ARBA" id="ARBA00004651"/>
    </source>
</evidence>
<dbReference type="Pfam" id="PF00892">
    <property type="entry name" value="EamA"/>
    <property type="match status" value="2"/>
</dbReference>
<dbReference type="SUPFAM" id="SSF103481">
    <property type="entry name" value="Multidrug resistance efflux transporter EmrE"/>
    <property type="match status" value="1"/>
</dbReference>
<name>A0AAU7E806_9BACT</name>
<dbReference type="GO" id="GO:0005886">
    <property type="term" value="C:plasma membrane"/>
    <property type="evidence" value="ECO:0007669"/>
    <property type="project" value="UniProtKB-SubCell"/>
</dbReference>
<feature type="domain" description="EamA" evidence="7">
    <location>
        <begin position="7"/>
        <end position="141"/>
    </location>
</feature>
<evidence type="ECO:0000256" key="5">
    <source>
        <dbReference type="ARBA" id="ARBA00023136"/>
    </source>
</evidence>
<feature type="transmembrane region" description="Helical" evidence="6">
    <location>
        <begin position="38"/>
        <end position="56"/>
    </location>
</feature>
<evidence type="ECO:0000256" key="6">
    <source>
        <dbReference type="SAM" id="Phobius"/>
    </source>
</evidence>
<dbReference type="InterPro" id="IPR037185">
    <property type="entry name" value="EmrE-like"/>
</dbReference>
<feature type="transmembrane region" description="Helical" evidence="6">
    <location>
        <begin position="218"/>
        <end position="240"/>
    </location>
</feature>
<feature type="transmembrane region" description="Helical" evidence="6">
    <location>
        <begin position="274"/>
        <end position="292"/>
    </location>
</feature>
<dbReference type="PANTHER" id="PTHR32322:SF18">
    <property type="entry name" value="S-ADENOSYLMETHIONINE_S-ADENOSYLHOMOCYSTEINE TRANSPORTER"/>
    <property type="match status" value="1"/>
</dbReference>
<keyword evidence="5 6" id="KW-0472">Membrane</keyword>
<evidence type="ECO:0000256" key="2">
    <source>
        <dbReference type="ARBA" id="ARBA00022475"/>
    </source>
</evidence>
<feature type="transmembrane region" description="Helical" evidence="6">
    <location>
        <begin position="95"/>
        <end position="118"/>
    </location>
</feature>